<gene>
    <name evidence="1" type="ORF">SYNPS1DRAFT_20483</name>
</gene>
<protein>
    <recommendedName>
        <fullName evidence="3">DUF736 domain-containing protein</fullName>
    </recommendedName>
</protein>
<accession>A0A4P9Z6F2</accession>
<evidence type="ECO:0000313" key="2">
    <source>
        <dbReference type="Proteomes" id="UP000278143"/>
    </source>
</evidence>
<dbReference type="InterPro" id="IPR007948">
    <property type="entry name" value="DUF736"/>
</dbReference>
<dbReference type="AlphaFoldDB" id="A0A4P9Z6F2"/>
<dbReference type="OrthoDB" id="10313601at2759"/>
<keyword evidence="2" id="KW-1185">Reference proteome</keyword>
<proteinExistence type="predicted"/>
<dbReference type="Pfam" id="PF05284">
    <property type="entry name" value="DUF736"/>
    <property type="match status" value="1"/>
</dbReference>
<name>A0A4P9Z6F2_9FUNG</name>
<organism evidence="1 2">
    <name type="scientific">Syncephalis pseudoplumigaleata</name>
    <dbReference type="NCBI Taxonomy" id="1712513"/>
    <lineage>
        <taxon>Eukaryota</taxon>
        <taxon>Fungi</taxon>
        <taxon>Fungi incertae sedis</taxon>
        <taxon>Zoopagomycota</taxon>
        <taxon>Zoopagomycotina</taxon>
        <taxon>Zoopagomycetes</taxon>
        <taxon>Zoopagales</taxon>
        <taxon>Piptocephalidaceae</taxon>
        <taxon>Syncephalis</taxon>
    </lineage>
</organism>
<sequence>MAVPIPTAKETDMPQIGEFTRDETGFVGHLTTLVLNQDVIIIAAEPTEVENAPQYRVHVFDGMNNEPGAEIGAGWKRSGEKAGEYVALLIDDPTFPHPIRANMFRDDDGGSAWSLHWSRPRDRGEKD</sequence>
<evidence type="ECO:0008006" key="3">
    <source>
        <dbReference type="Google" id="ProtNLM"/>
    </source>
</evidence>
<reference evidence="2" key="1">
    <citation type="journal article" date="2018" name="Nat. Microbiol.">
        <title>Leveraging single-cell genomics to expand the fungal tree of life.</title>
        <authorList>
            <person name="Ahrendt S.R."/>
            <person name="Quandt C.A."/>
            <person name="Ciobanu D."/>
            <person name="Clum A."/>
            <person name="Salamov A."/>
            <person name="Andreopoulos B."/>
            <person name="Cheng J.F."/>
            <person name="Woyke T."/>
            <person name="Pelin A."/>
            <person name="Henrissat B."/>
            <person name="Reynolds N.K."/>
            <person name="Benny G.L."/>
            <person name="Smith M.E."/>
            <person name="James T.Y."/>
            <person name="Grigoriev I.V."/>
        </authorList>
    </citation>
    <scope>NUCLEOTIDE SEQUENCE [LARGE SCALE GENOMIC DNA]</scope>
    <source>
        <strain evidence="2">Benny S71-1</strain>
    </source>
</reference>
<dbReference type="EMBL" id="KZ989113">
    <property type="protein sequence ID" value="RKP28176.1"/>
    <property type="molecule type" value="Genomic_DNA"/>
</dbReference>
<dbReference type="Proteomes" id="UP000278143">
    <property type="component" value="Unassembled WGS sequence"/>
</dbReference>
<evidence type="ECO:0000313" key="1">
    <source>
        <dbReference type="EMBL" id="RKP28176.1"/>
    </source>
</evidence>